<dbReference type="PANTHER" id="PTHR43130">
    <property type="entry name" value="ARAC-FAMILY TRANSCRIPTIONAL REGULATOR"/>
    <property type="match status" value="1"/>
</dbReference>
<dbReference type="PROSITE" id="PS00041">
    <property type="entry name" value="HTH_ARAC_FAMILY_1"/>
    <property type="match status" value="1"/>
</dbReference>
<protein>
    <submittedName>
        <fullName evidence="5">Helix-turn-helix domain-containing protein</fullName>
    </submittedName>
</protein>
<dbReference type="InterPro" id="IPR009057">
    <property type="entry name" value="Homeodomain-like_sf"/>
</dbReference>
<keyword evidence="6" id="KW-1185">Reference proteome</keyword>
<dbReference type="Gene3D" id="1.10.10.60">
    <property type="entry name" value="Homeodomain-like"/>
    <property type="match status" value="1"/>
</dbReference>
<proteinExistence type="predicted"/>
<evidence type="ECO:0000256" key="3">
    <source>
        <dbReference type="ARBA" id="ARBA00023163"/>
    </source>
</evidence>
<dbReference type="Pfam" id="PF12833">
    <property type="entry name" value="HTH_18"/>
    <property type="match status" value="1"/>
</dbReference>
<dbReference type="Proteomes" id="UP001235064">
    <property type="component" value="Unassembled WGS sequence"/>
</dbReference>
<dbReference type="InterPro" id="IPR002818">
    <property type="entry name" value="DJ-1/PfpI"/>
</dbReference>
<dbReference type="RefSeq" id="WP_286290264.1">
    <property type="nucleotide sequence ID" value="NZ_JASXSZ010000006.1"/>
</dbReference>
<dbReference type="CDD" id="cd03137">
    <property type="entry name" value="GATase1_AraC_1"/>
    <property type="match status" value="1"/>
</dbReference>
<keyword evidence="2" id="KW-0238">DNA-binding</keyword>
<dbReference type="InterPro" id="IPR018060">
    <property type="entry name" value="HTH_AraC"/>
</dbReference>
<evidence type="ECO:0000256" key="1">
    <source>
        <dbReference type="ARBA" id="ARBA00023015"/>
    </source>
</evidence>
<reference evidence="5 6" key="1">
    <citation type="submission" date="2023-06" db="EMBL/GenBank/DDBJ databases">
        <title>Microbacterium sp. nov., isolated from a waste landfill.</title>
        <authorList>
            <person name="Wen W."/>
        </authorList>
    </citation>
    <scope>NUCLEOTIDE SEQUENCE [LARGE SCALE GENOMIC DNA]</scope>
    <source>
        <strain evidence="5 6">ASV49</strain>
    </source>
</reference>
<dbReference type="Pfam" id="PF01965">
    <property type="entry name" value="DJ-1_PfpI"/>
    <property type="match status" value="1"/>
</dbReference>
<evidence type="ECO:0000259" key="4">
    <source>
        <dbReference type="PROSITE" id="PS01124"/>
    </source>
</evidence>
<organism evidence="5 6">
    <name type="scientific">Microbacterium candidum</name>
    <dbReference type="NCBI Taxonomy" id="3041922"/>
    <lineage>
        <taxon>Bacteria</taxon>
        <taxon>Bacillati</taxon>
        <taxon>Actinomycetota</taxon>
        <taxon>Actinomycetes</taxon>
        <taxon>Micrococcales</taxon>
        <taxon>Microbacteriaceae</taxon>
        <taxon>Microbacterium</taxon>
    </lineage>
</organism>
<dbReference type="InterPro" id="IPR029062">
    <property type="entry name" value="Class_I_gatase-like"/>
</dbReference>
<keyword evidence="1" id="KW-0805">Transcription regulation</keyword>
<dbReference type="InterPro" id="IPR052158">
    <property type="entry name" value="INH-QAR"/>
</dbReference>
<comment type="caution">
    <text evidence="5">The sequence shown here is derived from an EMBL/GenBank/DDBJ whole genome shotgun (WGS) entry which is preliminary data.</text>
</comment>
<dbReference type="SUPFAM" id="SSF46689">
    <property type="entry name" value="Homeodomain-like"/>
    <property type="match status" value="2"/>
</dbReference>
<dbReference type="PANTHER" id="PTHR43130:SF3">
    <property type="entry name" value="HTH-TYPE TRANSCRIPTIONAL REGULATOR RV1931C"/>
    <property type="match status" value="1"/>
</dbReference>
<evidence type="ECO:0000256" key="2">
    <source>
        <dbReference type="ARBA" id="ARBA00023125"/>
    </source>
</evidence>
<dbReference type="InterPro" id="IPR018062">
    <property type="entry name" value="HTH_AraC-typ_CS"/>
</dbReference>
<name>A0ABT7N3H8_9MICO</name>
<dbReference type="Gene3D" id="3.40.50.880">
    <property type="match status" value="1"/>
</dbReference>
<feature type="domain" description="HTH araC/xylS-type" evidence="4">
    <location>
        <begin position="217"/>
        <end position="315"/>
    </location>
</feature>
<dbReference type="EMBL" id="JASXSZ010000006">
    <property type="protein sequence ID" value="MDL9981236.1"/>
    <property type="molecule type" value="Genomic_DNA"/>
</dbReference>
<gene>
    <name evidence="5" type="ORF">QSV35_18035</name>
</gene>
<sequence length="335" mass="35812">MLRSITLPVIDGLAVFEFGLLSEVFGLDRSVYSDVPAFDFKVCGVEAGVPVTTQVGAQVTPVHGLEAMDDADVIAVPAGLIRPADEYPSELLTALQRAADRGAILLSACSGAFVLGAAGLLDGRPCTTHWRYADELQRRHPSARVDPDVLFVDDGDLVTSAGTAAGIDASLHLVRRELGSAVANVIARNMVVPPQRDGGQRQYISRPVPETESDALADVLAHMSDRLSEQHSVDSLARLAHMSTRTFARRFVAETGVTPMQWLTAQRVLHARLALETTDASIDDIAASAGFGSATLLRHHFAREVGVAPTAYRRSFACAAPAEPVRIREDASLIV</sequence>
<dbReference type="PROSITE" id="PS01124">
    <property type="entry name" value="HTH_ARAC_FAMILY_2"/>
    <property type="match status" value="1"/>
</dbReference>
<evidence type="ECO:0000313" key="5">
    <source>
        <dbReference type="EMBL" id="MDL9981236.1"/>
    </source>
</evidence>
<dbReference type="SUPFAM" id="SSF52317">
    <property type="entry name" value="Class I glutamine amidotransferase-like"/>
    <property type="match status" value="1"/>
</dbReference>
<accession>A0ABT7N3H8</accession>
<keyword evidence="3" id="KW-0804">Transcription</keyword>
<evidence type="ECO:0000313" key="6">
    <source>
        <dbReference type="Proteomes" id="UP001235064"/>
    </source>
</evidence>
<dbReference type="SMART" id="SM00342">
    <property type="entry name" value="HTH_ARAC"/>
    <property type="match status" value="1"/>
</dbReference>